<evidence type="ECO:0000313" key="2">
    <source>
        <dbReference type="Proteomes" id="UP000294299"/>
    </source>
</evidence>
<gene>
    <name evidence="1" type="ORF">NFRAN_0636</name>
</gene>
<dbReference type="Proteomes" id="UP000294299">
    <property type="component" value="Chromosome NFRAN"/>
</dbReference>
<dbReference type="AlphaFoldDB" id="A0A484I5J5"/>
<organism evidence="1 2">
    <name type="scientific">Candidatus Nitrosocosmicus franklandianus</name>
    <dbReference type="NCBI Taxonomy" id="1798806"/>
    <lineage>
        <taxon>Archaea</taxon>
        <taxon>Nitrososphaerota</taxon>
        <taxon>Nitrososphaeria</taxon>
        <taxon>Nitrososphaerales</taxon>
        <taxon>Nitrososphaeraceae</taxon>
        <taxon>Candidatus Nitrosocosmicus</taxon>
    </lineage>
</organism>
<dbReference type="KEGG" id="nfn:NFRAN_0636"/>
<protein>
    <submittedName>
        <fullName evidence="1">Uncharacterized protein</fullName>
    </submittedName>
</protein>
<proteinExistence type="predicted"/>
<name>A0A484I5J5_9ARCH</name>
<sequence>MCIILKSIDQSIIQNTVSYLQSTLIYFRLKQMKSFNIPFENASMESEFERSGSLSI</sequence>
<keyword evidence="2" id="KW-1185">Reference proteome</keyword>
<reference evidence="1 2" key="1">
    <citation type="submission" date="2019-02" db="EMBL/GenBank/DDBJ databases">
        <authorList>
            <person name="Lehtovirta-Morley E L."/>
        </authorList>
    </citation>
    <scope>NUCLEOTIDE SEQUENCE [LARGE SCALE GENOMIC DNA]</scope>
    <source>
        <strain evidence="1">NFRAN1</strain>
    </source>
</reference>
<evidence type="ECO:0000313" key="1">
    <source>
        <dbReference type="EMBL" id="VFJ12958.1"/>
    </source>
</evidence>
<dbReference type="EMBL" id="LR216287">
    <property type="protein sequence ID" value="VFJ12958.1"/>
    <property type="molecule type" value="Genomic_DNA"/>
</dbReference>
<accession>A0A484I5J5</accession>